<dbReference type="InterPro" id="IPR028098">
    <property type="entry name" value="Glyco_trans_4-like_N"/>
</dbReference>
<dbReference type="EMBL" id="JAODZU010000021">
    <property type="protein sequence ID" value="MDH0364468.1"/>
    <property type="molecule type" value="Genomic_DNA"/>
</dbReference>
<proteinExistence type="predicted"/>
<dbReference type="InterPro" id="IPR001296">
    <property type="entry name" value="Glyco_trans_1"/>
</dbReference>
<evidence type="ECO:0000259" key="2">
    <source>
        <dbReference type="Pfam" id="PF13439"/>
    </source>
</evidence>
<reference evidence="3" key="1">
    <citation type="submission" date="2022-09" db="EMBL/GenBank/DDBJ databases">
        <title>Intensive care unit water sources are persistently colonized with multi-drug resistant bacteria and are the site of extensive horizontal gene transfer of antibiotic resistance genes.</title>
        <authorList>
            <person name="Diorio-Toth L."/>
        </authorList>
    </citation>
    <scope>NUCLEOTIDE SEQUENCE</scope>
    <source>
        <strain evidence="3">GD04130</strain>
    </source>
</reference>
<evidence type="ECO:0000313" key="3">
    <source>
        <dbReference type="EMBL" id="MDH0364468.1"/>
    </source>
</evidence>
<comment type="caution">
    <text evidence="3">The sequence shown here is derived from an EMBL/GenBank/DDBJ whole genome shotgun (WGS) entry which is preliminary data.</text>
</comment>
<evidence type="ECO:0000313" key="4">
    <source>
        <dbReference type="Proteomes" id="UP001158297"/>
    </source>
</evidence>
<dbReference type="SUPFAM" id="SSF53756">
    <property type="entry name" value="UDP-Glycosyltransferase/glycogen phosphorylase"/>
    <property type="match status" value="1"/>
</dbReference>
<dbReference type="InterPro" id="IPR050194">
    <property type="entry name" value="Glycosyltransferase_grp1"/>
</dbReference>
<dbReference type="Pfam" id="PF13439">
    <property type="entry name" value="Glyco_transf_4"/>
    <property type="match status" value="1"/>
</dbReference>
<name>A0AA42HUB5_9BURK</name>
<evidence type="ECO:0000259" key="1">
    <source>
        <dbReference type="Pfam" id="PF00534"/>
    </source>
</evidence>
<keyword evidence="3" id="KW-0808">Transferase</keyword>
<dbReference type="PANTHER" id="PTHR45947:SF3">
    <property type="entry name" value="SULFOQUINOVOSYL TRANSFERASE SQD2"/>
    <property type="match status" value="1"/>
</dbReference>
<sequence>MTTIVHWGKYYPPEIGGIESVTESLARGAADAGAAVTVVCFGKSKSPNEDCLDGVRVLRAPIFTSKASQPLGWRYLRWALREGRMAHVVHMHAPNMLAALAGLLLGRQPKLVVHWHSDVVNKGWIGRILQPLQSAVLRRADRIVCTSQIYANASLPLRPFISKVTVVPIGVAAAAEPLNETESEGLPAALRERLSGRRLVLAVGRLVPYKGFHVLVEAAGQLTPDAVVVIVGTGPLQGDLQRRIDAAGITHKVVLAGRQSNEVLRQLFKQAVLFCLPSVERSEAFGVVLIEAMSHGLPVVATQIPGSGVSWVNAHRVSGLNVPVGDAPALAAACNEILTSDSLRAAFSQAARERFEIEFTEQVSTDRILKVYRSLLNDSF</sequence>
<organism evidence="3 4">
    <name type="scientific">Comamonas aquatica</name>
    <dbReference type="NCBI Taxonomy" id="225991"/>
    <lineage>
        <taxon>Bacteria</taxon>
        <taxon>Pseudomonadati</taxon>
        <taxon>Pseudomonadota</taxon>
        <taxon>Betaproteobacteria</taxon>
        <taxon>Burkholderiales</taxon>
        <taxon>Comamonadaceae</taxon>
        <taxon>Comamonas</taxon>
    </lineage>
</organism>
<dbReference type="GO" id="GO:0016758">
    <property type="term" value="F:hexosyltransferase activity"/>
    <property type="evidence" value="ECO:0007669"/>
    <property type="project" value="TreeGrafter"/>
</dbReference>
<feature type="domain" description="Glycosyltransferase subfamily 4-like N-terminal" evidence="2">
    <location>
        <begin position="15"/>
        <end position="171"/>
    </location>
</feature>
<dbReference type="PANTHER" id="PTHR45947">
    <property type="entry name" value="SULFOQUINOVOSYL TRANSFERASE SQD2"/>
    <property type="match status" value="1"/>
</dbReference>
<gene>
    <name evidence="3" type="ORF">N7330_15620</name>
</gene>
<feature type="domain" description="Glycosyl transferase family 1" evidence="1">
    <location>
        <begin position="196"/>
        <end position="354"/>
    </location>
</feature>
<accession>A0AA42HUB5</accession>
<dbReference type="Pfam" id="PF00534">
    <property type="entry name" value="Glycos_transf_1"/>
    <property type="match status" value="1"/>
</dbReference>
<protein>
    <submittedName>
        <fullName evidence="3">Glycosyltransferase</fullName>
        <ecNumber evidence="3">2.4.-.-</ecNumber>
    </submittedName>
</protein>
<keyword evidence="3" id="KW-0328">Glycosyltransferase</keyword>
<dbReference type="Proteomes" id="UP001158297">
    <property type="component" value="Unassembled WGS sequence"/>
</dbReference>
<dbReference type="Gene3D" id="3.40.50.2000">
    <property type="entry name" value="Glycogen Phosphorylase B"/>
    <property type="match status" value="2"/>
</dbReference>
<dbReference type="EC" id="2.4.-.-" evidence="3"/>
<dbReference type="RefSeq" id="WP_279860471.1">
    <property type="nucleotide sequence ID" value="NZ_JAODZU010000021.1"/>
</dbReference>
<dbReference type="AlphaFoldDB" id="A0AA42HUB5"/>